<gene>
    <name evidence="5" type="ORF">EKG83_00630</name>
</gene>
<feature type="domain" description="Glycosyl transferase family 1" evidence="3">
    <location>
        <begin position="188"/>
        <end position="344"/>
    </location>
</feature>
<dbReference type="KEGG" id="ssyi:EKG83_00630"/>
<dbReference type="GO" id="GO:0016757">
    <property type="term" value="F:glycosyltransferase activity"/>
    <property type="evidence" value="ECO:0007669"/>
    <property type="project" value="UniProtKB-KW"/>
</dbReference>
<protein>
    <submittedName>
        <fullName evidence="5">Glycosyltransferase family 1 protein</fullName>
    </submittedName>
</protein>
<dbReference type="EMBL" id="CP034550">
    <property type="protein sequence ID" value="QFZ16162.1"/>
    <property type="molecule type" value="Genomic_DNA"/>
</dbReference>
<dbReference type="PANTHER" id="PTHR46401">
    <property type="entry name" value="GLYCOSYLTRANSFERASE WBBK-RELATED"/>
    <property type="match status" value="1"/>
</dbReference>
<accession>A0A5Q0GS20</accession>
<proteinExistence type="predicted"/>
<evidence type="ECO:0000259" key="4">
    <source>
        <dbReference type="Pfam" id="PF13439"/>
    </source>
</evidence>
<dbReference type="Proteomes" id="UP000325787">
    <property type="component" value="Chromosome"/>
</dbReference>
<keyword evidence="1" id="KW-0328">Glycosyltransferase</keyword>
<dbReference type="GO" id="GO:0009103">
    <property type="term" value="P:lipopolysaccharide biosynthetic process"/>
    <property type="evidence" value="ECO:0007669"/>
    <property type="project" value="TreeGrafter"/>
</dbReference>
<dbReference type="SUPFAM" id="SSF53756">
    <property type="entry name" value="UDP-Glycosyltransferase/glycogen phosphorylase"/>
    <property type="match status" value="1"/>
</dbReference>
<dbReference type="InterPro" id="IPR028098">
    <property type="entry name" value="Glyco_trans_4-like_N"/>
</dbReference>
<dbReference type="InterPro" id="IPR001296">
    <property type="entry name" value="Glyco_trans_1"/>
</dbReference>
<keyword evidence="2 5" id="KW-0808">Transferase</keyword>
<evidence type="ECO:0000259" key="3">
    <source>
        <dbReference type="Pfam" id="PF00534"/>
    </source>
</evidence>
<dbReference type="CDD" id="cd03809">
    <property type="entry name" value="GT4_MtfB-like"/>
    <property type="match status" value="1"/>
</dbReference>
<organism evidence="5 6">
    <name type="scientific">Saccharothrix syringae</name>
    <name type="common">Nocardiopsis syringae</name>
    <dbReference type="NCBI Taxonomy" id="103733"/>
    <lineage>
        <taxon>Bacteria</taxon>
        <taxon>Bacillati</taxon>
        <taxon>Actinomycetota</taxon>
        <taxon>Actinomycetes</taxon>
        <taxon>Pseudonocardiales</taxon>
        <taxon>Pseudonocardiaceae</taxon>
        <taxon>Saccharothrix</taxon>
    </lineage>
</organism>
<dbReference type="OrthoDB" id="9801609at2"/>
<evidence type="ECO:0000313" key="6">
    <source>
        <dbReference type="Proteomes" id="UP000325787"/>
    </source>
</evidence>
<dbReference type="Gene3D" id="3.40.50.2000">
    <property type="entry name" value="Glycogen Phosphorylase B"/>
    <property type="match status" value="2"/>
</dbReference>
<dbReference type="PANTHER" id="PTHR46401:SF2">
    <property type="entry name" value="GLYCOSYLTRANSFERASE WBBK-RELATED"/>
    <property type="match status" value="1"/>
</dbReference>
<sequence>MSAVPLRIAVDLVYYTGRKGGTESYARGLFQALAAHDDLRFVGIGNRELAGRAVDWFPGEVVPLPVSGENRAAWAAAVAFAVGPRARSLGADLLHCPTNFAPLVRLLPTVVTVHDVQAIRHPEWVPGGRRQARGVQVLTRAAVRTANRVVVVSHATAADVHELLGRPTADIDVVHNGVDRVVDTAPAAPAGRPYVLTGGNRMPHKNFDRLLEAWALIPAAERPRLVVTGSHGDDPLRPVVERLDLGGDVELREWVSPEELAALYDGASAYAFPTLFEGFGLPVLEAMARGCPVVGSDIPVLREVGGDDMAYFDPRDPAAIAAAVRRVVGDPGARAAMAAAGRRRAATFTWRRSADATAEVYRRVAGSRPRESAAGTPG</sequence>
<dbReference type="Pfam" id="PF00534">
    <property type="entry name" value="Glycos_transf_1"/>
    <property type="match status" value="1"/>
</dbReference>
<evidence type="ECO:0000256" key="1">
    <source>
        <dbReference type="ARBA" id="ARBA00022676"/>
    </source>
</evidence>
<name>A0A5Q0GS20_SACSY</name>
<reference evidence="6" key="1">
    <citation type="journal article" date="2021" name="Curr. Microbiol.">
        <title>Complete genome of nocamycin-producing strain Saccharothrix syringae NRRL B-16468 reveals the biosynthetic potential for secondary metabolites.</title>
        <authorList>
            <person name="Mo X."/>
            <person name="Yang S."/>
        </authorList>
    </citation>
    <scope>NUCLEOTIDE SEQUENCE [LARGE SCALE GENOMIC DNA]</scope>
    <source>
        <strain evidence="6">ATCC 51364 / DSM 43886 / JCM 6844 / KCTC 9398 / NBRC 14523 / NRRL B-16468 / INA 2240</strain>
    </source>
</reference>
<evidence type="ECO:0000313" key="5">
    <source>
        <dbReference type="EMBL" id="QFZ16162.1"/>
    </source>
</evidence>
<evidence type="ECO:0000256" key="2">
    <source>
        <dbReference type="ARBA" id="ARBA00022679"/>
    </source>
</evidence>
<dbReference type="AlphaFoldDB" id="A0A5Q0GS20"/>
<dbReference type="Pfam" id="PF13439">
    <property type="entry name" value="Glyco_transf_4"/>
    <property type="match status" value="1"/>
</dbReference>
<feature type="domain" description="Glycosyltransferase subfamily 4-like N-terminal" evidence="4">
    <location>
        <begin position="20"/>
        <end position="179"/>
    </location>
</feature>
<keyword evidence="6" id="KW-1185">Reference proteome</keyword>